<feature type="binding site" evidence="5">
    <location>
        <position position="151"/>
    </location>
    <ligand>
        <name>FMN</name>
        <dbReference type="ChEBI" id="CHEBI:58210"/>
    </ligand>
</feature>
<comment type="cofactor">
    <cofactor evidence="1">
        <name>FMN</name>
        <dbReference type="ChEBI" id="CHEBI:58210"/>
    </cofactor>
</comment>
<keyword evidence="6" id="KW-0732">Signal</keyword>
<feature type="binding site" evidence="5">
    <location>
        <position position="283"/>
    </location>
    <ligand>
        <name>glyoxylate</name>
        <dbReference type="ChEBI" id="CHEBI:36655"/>
    </ligand>
</feature>
<keyword evidence="5" id="KW-0288">FMN</keyword>
<feature type="domain" description="FMN hydroxy acid dehydrogenase" evidence="7">
    <location>
        <begin position="41"/>
        <end position="387"/>
    </location>
</feature>
<keyword evidence="5" id="KW-0285">Flavoprotein</keyword>
<evidence type="ECO:0000259" key="7">
    <source>
        <dbReference type="PROSITE" id="PS51349"/>
    </source>
</evidence>
<feature type="binding site" evidence="5">
    <location>
        <position position="67"/>
    </location>
    <ligand>
        <name>glyoxylate</name>
        <dbReference type="ChEBI" id="CHEBI:36655"/>
    </ligand>
</feature>
<feature type="binding site" evidence="5">
    <location>
        <position position="182"/>
    </location>
    <ligand>
        <name>FMN</name>
        <dbReference type="ChEBI" id="CHEBI:58210"/>
    </ligand>
</feature>
<evidence type="ECO:0000256" key="5">
    <source>
        <dbReference type="PIRSR" id="PIRSR000138-2"/>
    </source>
</evidence>
<dbReference type="InterPro" id="IPR000262">
    <property type="entry name" value="FMN-dep_DH"/>
</dbReference>
<dbReference type="InParanoid" id="K1WVE1"/>
<feature type="active site" description="Proton acceptor" evidence="4">
    <location>
        <position position="280"/>
    </location>
</feature>
<feature type="binding site" evidence="5">
    <location>
        <position position="278"/>
    </location>
    <ligand>
        <name>FMN</name>
        <dbReference type="ChEBI" id="CHEBI:58210"/>
    </ligand>
</feature>
<feature type="signal peptide" evidence="6">
    <location>
        <begin position="1"/>
        <end position="16"/>
    </location>
</feature>
<evidence type="ECO:0000313" key="8">
    <source>
        <dbReference type="EMBL" id="EKD12618.1"/>
    </source>
</evidence>
<dbReference type="InterPro" id="IPR012133">
    <property type="entry name" value="Alpha-hydoxy_acid_DH_FMN"/>
</dbReference>
<dbReference type="GO" id="GO:0010181">
    <property type="term" value="F:FMN binding"/>
    <property type="evidence" value="ECO:0007669"/>
    <property type="project" value="InterPro"/>
</dbReference>
<dbReference type="OMA" id="TYITWDY"/>
<gene>
    <name evidence="8" type="ORF">MBM_09187</name>
</gene>
<dbReference type="eggNOG" id="KOG0538">
    <property type="taxonomic scope" value="Eukaryota"/>
</dbReference>
<dbReference type="AlphaFoldDB" id="K1WVE1"/>
<feature type="binding site" evidence="5">
    <location>
        <position position="184"/>
    </location>
    <ligand>
        <name>glyoxylate</name>
        <dbReference type="ChEBI" id="CHEBI:36655"/>
    </ligand>
</feature>
<dbReference type="Gene3D" id="3.20.20.70">
    <property type="entry name" value="Aldolase class I"/>
    <property type="match status" value="2"/>
</dbReference>
<dbReference type="HOGENOM" id="CLU_020639_1_0_1"/>
<feature type="binding site" evidence="5">
    <location>
        <position position="219"/>
    </location>
    <ligand>
        <name>glyoxylate</name>
        <dbReference type="ChEBI" id="CHEBI:36655"/>
    </ligand>
</feature>
<evidence type="ECO:0000313" key="9">
    <source>
        <dbReference type="Proteomes" id="UP000006753"/>
    </source>
</evidence>
<evidence type="ECO:0000256" key="6">
    <source>
        <dbReference type="SAM" id="SignalP"/>
    </source>
</evidence>
<feature type="binding site" evidence="5">
    <location>
        <begin position="337"/>
        <end position="338"/>
    </location>
    <ligand>
        <name>FMN</name>
        <dbReference type="ChEBI" id="CHEBI:58210"/>
    </ligand>
</feature>
<evidence type="ECO:0000256" key="4">
    <source>
        <dbReference type="PIRSR" id="PIRSR000138-1"/>
    </source>
</evidence>
<dbReference type="InterPro" id="IPR037396">
    <property type="entry name" value="FMN_HAD"/>
</dbReference>
<dbReference type="GO" id="GO:0016491">
    <property type="term" value="F:oxidoreductase activity"/>
    <property type="evidence" value="ECO:0007669"/>
    <property type="project" value="UniProtKB-KW"/>
</dbReference>
<dbReference type="Pfam" id="PF01070">
    <property type="entry name" value="FMN_dh"/>
    <property type="match status" value="2"/>
</dbReference>
<dbReference type="PROSITE" id="PS00557">
    <property type="entry name" value="FMN_HYDROXY_ACID_DH_1"/>
    <property type="match status" value="1"/>
</dbReference>
<accession>K1WVE1</accession>
<dbReference type="KEGG" id="mbe:MBM_09187"/>
<comment type="similarity">
    <text evidence="3">Belongs to the FMN-dependent alpha-hydroxy acid dehydrogenase family.</text>
</comment>
<feature type="binding site" evidence="5">
    <location>
        <position position="256"/>
    </location>
    <ligand>
        <name>FMN</name>
        <dbReference type="ChEBI" id="CHEBI:58210"/>
    </ligand>
</feature>
<reference evidence="8 9" key="1">
    <citation type="journal article" date="2012" name="BMC Genomics">
        <title>Sequencing the genome of Marssonina brunnea reveals fungus-poplar co-evolution.</title>
        <authorList>
            <person name="Zhu S."/>
            <person name="Cao Y.-Z."/>
            <person name="Jiang C."/>
            <person name="Tan B.-Y."/>
            <person name="Wang Z."/>
            <person name="Feng S."/>
            <person name="Zhang L."/>
            <person name="Su X.-H."/>
            <person name="Brejova B."/>
            <person name="Vinar T."/>
            <person name="Xu M."/>
            <person name="Wang M.-X."/>
            <person name="Zhang S.-G."/>
            <person name="Huang M.-R."/>
            <person name="Wu R."/>
            <person name="Zhou Y."/>
        </authorList>
    </citation>
    <scope>NUCLEOTIDE SEQUENCE [LARGE SCALE GENOMIC DNA]</scope>
    <source>
        <strain evidence="8 9">MB_m1</strain>
    </source>
</reference>
<dbReference type="STRING" id="1072389.K1WVE1"/>
<evidence type="ECO:0000256" key="2">
    <source>
        <dbReference type="ARBA" id="ARBA00023002"/>
    </source>
</evidence>
<evidence type="ECO:0000256" key="3">
    <source>
        <dbReference type="ARBA" id="ARBA00024042"/>
    </source>
</evidence>
<protein>
    <submittedName>
        <fullName evidence="8">(S)-2-hydroxy-acid oxidase</fullName>
    </submittedName>
</protein>
<dbReference type="EMBL" id="JH921455">
    <property type="protein sequence ID" value="EKD12618.1"/>
    <property type="molecule type" value="Genomic_DNA"/>
</dbReference>
<feature type="binding site" evidence="5">
    <location>
        <begin position="122"/>
        <end position="124"/>
    </location>
    <ligand>
        <name>FMN</name>
        <dbReference type="ChEBI" id="CHEBI:58210"/>
    </ligand>
</feature>
<dbReference type="PROSITE" id="PS51349">
    <property type="entry name" value="FMN_HYDROXY_ACID_DH_2"/>
    <property type="match status" value="1"/>
</dbReference>
<feature type="binding site" evidence="5">
    <location>
        <position position="210"/>
    </location>
    <ligand>
        <name>FMN</name>
        <dbReference type="ChEBI" id="CHEBI:58210"/>
    </ligand>
</feature>
<dbReference type="SUPFAM" id="SSF51395">
    <property type="entry name" value="FMN-linked oxidoreductases"/>
    <property type="match status" value="1"/>
</dbReference>
<dbReference type="PIRSF" id="PIRSF000138">
    <property type="entry name" value="Al-hdrx_acd_dh"/>
    <property type="match status" value="1"/>
</dbReference>
<name>K1WVE1_MARBU</name>
<dbReference type="GeneID" id="18765122"/>
<dbReference type="InterPro" id="IPR008259">
    <property type="entry name" value="FMN_hydac_DH_AS"/>
</dbReference>
<feature type="chain" id="PRO_5003854734" evidence="6">
    <location>
        <begin position="17"/>
        <end position="391"/>
    </location>
</feature>
<dbReference type="OrthoDB" id="1925334at2759"/>
<sequence>MRSFFKALPFVASVLAVRPFLNEADTGIDEIFGDVANGTLIPLENIVGLPDFEWAARRYLNATAYTYYRNGAGGEWSYRNNLEVYQRYTLRPRVMKNIINIEDSLETNILGFPFSAPIFISPCARGSYGHPEAEAGLVKAAASEKILYIPSLFASLTIEQIGALKSPPINSTNETPQVTMQQVYVDSDLVAAQKLFNRVEAAGGKAIIYTVDSAGDGNRHRAVRYGVGSADSSYSLITWETFHTLQNLTSLPIIPKGIMTVEDAQDAVENGCKAIILSNHGGRQVDGAPSSLEVALEIYQKAPEVFKQTEVYADGGVRYGTDVLKLLSLGVKAVGVGRPMMYANVYGEEGVTKAIQLLKKEIALDAANLGIGDLKKIDASYVNWNRNNWYS</sequence>
<evidence type="ECO:0000256" key="1">
    <source>
        <dbReference type="ARBA" id="ARBA00001917"/>
    </source>
</evidence>
<keyword evidence="9" id="KW-1185">Reference proteome</keyword>
<dbReference type="PANTHER" id="PTHR10578:SF140">
    <property type="entry name" value="FMN HYDROXY ACID DEHYDROGENASE DOMAIN-CONTAINING PROTEIN"/>
    <property type="match status" value="1"/>
</dbReference>
<feature type="binding site" evidence="5">
    <location>
        <begin position="314"/>
        <end position="318"/>
    </location>
    <ligand>
        <name>FMN</name>
        <dbReference type="ChEBI" id="CHEBI:58210"/>
    </ligand>
</feature>
<organism evidence="8 9">
    <name type="scientific">Marssonina brunnea f. sp. multigermtubi (strain MB_m1)</name>
    <name type="common">Marssonina leaf spot fungus</name>
    <dbReference type="NCBI Taxonomy" id="1072389"/>
    <lineage>
        <taxon>Eukaryota</taxon>
        <taxon>Fungi</taxon>
        <taxon>Dikarya</taxon>
        <taxon>Ascomycota</taxon>
        <taxon>Pezizomycotina</taxon>
        <taxon>Leotiomycetes</taxon>
        <taxon>Helotiales</taxon>
        <taxon>Drepanopezizaceae</taxon>
        <taxon>Drepanopeziza</taxon>
    </lineage>
</organism>
<dbReference type="Proteomes" id="UP000006753">
    <property type="component" value="Unassembled WGS sequence"/>
</dbReference>
<dbReference type="PANTHER" id="PTHR10578">
    <property type="entry name" value="S -2-HYDROXY-ACID OXIDASE-RELATED"/>
    <property type="match status" value="1"/>
</dbReference>
<feature type="binding site" evidence="5">
    <location>
        <position position="280"/>
    </location>
    <ligand>
        <name>glyoxylate</name>
        <dbReference type="ChEBI" id="CHEBI:36655"/>
    </ligand>
</feature>
<proteinExistence type="inferred from homology"/>
<keyword evidence="2" id="KW-0560">Oxidoreductase</keyword>
<dbReference type="InterPro" id="IPR013785">
    <property type="entry name" value="Aldolase_TIM"/>
</dbReference>